<dbReference type="EMBL" id="BPLR01001333">
    <property type="protein sequence ID" value="GIZ01670.1"/>
    <property type="molecule type" value="Genomic_DNA"/>
</dbReference>
<evidence type="ECO:0000313" key="1">
    <source>
        <dbReference type="EMBL" id="GIZ01670.1"/>
    </source>
</evidence>
<comment type="caution">
    <text evidence="1">The sequence shown here is derived from an EMBL/GenBank/DDBJ whole genome shotgun (WGS) entry which is preliminary data.</text>
</comment>
<protein>
    <submittedName>
        <fullName evidence="1">Uncharacterized protein</fullName>
    </submittedName>
</protein>
<keyword evidence="2" id="KW-1185">Reference proteome</keyword>
<dbReference type="AlphaFoldDB" id="A0AAV4Y5B0"/>
<evidence type="ECO:0000313" key="2">
    <source>
        <dbReference type="Proteomes" id="UP001054945"/>
    </source>
</evidence>
<gene>
    <name evidence="1" type="ORF">CEXT_392331</name>
</gene>
<dbReference type="Proteomes" id="UP001054945">
    <property type="component" value="Unassembled WGS sequence"/>
</dbReference>
<proteinExistence type="predicted"/>
<name>A0AAV4Y5B0_CAEEX</name>
<reference evidence="1 2" key="1">
    <citation type="submission" date="2021-06" db="EMBL/GenBank/DDBJ databases">
        <title>Caerostris extrusa draft genome.</title>
        <authorList>
            <person name="Kono N."/>
            <person name="Arakawa K."/>
        </authorList>
    </citation>
    <scope>NUCLEOTIDE SEQUENCE [LARGE SCALE GENOMIC DNA]</scope>
</reference>
<sequence>MNGTDLEDAEIPQNLDFRRYLSSILPECNRPTLQVFCCVGLFVYVRVLPEDTVWNSQPTLRRIRLPTSFDSYFVF</sequence>
<organism evidence="1 2">
    <name type="scientific">Caerostris extrusa</name>
    <name type="common">Bark spider</name>
    <name type="synonym">Caerostris bankana</name>
    <dbReference type="NCBI Taxonomy" id="172846"/>
    <lineage>
        <taxon>Eukaryota</taxon>
        <taxon>Metazoa</taxon>
        <taxon>Ecdysozoa</taxon>
        <taxon>Arthropoda</taxon>
        <taxon>Chelicerata</taxon>
        <taxon>Arachnida</taxon>
        <taxon>Araneae</taxon>
        <taxon>Araneomorphae</taxon>
        <taxon>Entelegynae</taxon>
        <taxon>Araneoidea</taxon>
        <taxon>Araneidae</taxon>
        <taxon>Caerostris</taxon>
    </lineage>
</organism>
<accession>A0AAV4Y5B0</accession>